<keyword evidence="4" id="KW-0862">Zinc</keyword>
<reference evidence="6 7" key="1">
    <citation type="submission" date="2023-08" db="EMBL/GenBank/DDBJ databases">
        <authorList>
            <person name="Buchebner-Jance M."/>
        </authorList>
    </citation>
    <scope>NUCLEOTIDE SEQUENCE [LARGE SCALE GENOMIC DNA]</scope>
    <source>
        <strain evidence="6 7">NCIMB 15475</strain>
    </source>
</reference>
<dbReference type="Gene3D" id="3.40.390.10">
    <property type="entry name" value="Collagenase (Catalytic Domain)"/>
    <property type="match status" value="1"/>
</dbReference>
<evidence type="ECO:0000256" key="4">
    <source>
        <dbReference type="ARBA" id="ARBA00022833"/>
    </source>
</evidence>
<dbReference type="GO" id="GO:0006508">
    <property type="term" value="P:proteolysis"/>
    <property type="evidence" value="ECO:0007669"/>
    <property type="project" value="UniProtKB-KW"/>
</dbReference>
<evidence type="ECO:0000256" key="3">
    <source>
        <dbReference type="ARBA" id="ARBA00022801"/>
    </source>
</evidence>
<dbReference type="SUPFAM" id="SSF55486">
    <property type="entry name" value="Metalloproteases ('zincins'), catalytic domain"/>
    <property type="match status" value="1"/>
</dbReference>
<feature type="domain" description="Peptidase metallopeptidase" evidence="5">
    <location>
        <begin position="502"/>
        <end position="651"/>
    </location>
</feature>
<evidence type="ECO:0000256" key="1">
    <source>
        <dbReference type="ARBA" id="ARBA00022670"/>
    </source>
</evidence>
<dbReference type="SMART" id="SM00235">
    <property type="entry name" value="ZnMc"/>
    <property type="match status" value="1"/>
</dbReference>
<evidence type="ECO:0000313" key="6">
    <source>
        <dbReference type="EMBL" id="WLV83135.1"/>
    </source>
</evidence>
<evidence type="ECO:0000259" key="5">
    <source>
        <dbReference type="SMART" id="SM00235"/>
    </source>
</evidence>
<proteinExistence type="predicted"/>
<sequence>MNMKSKMILFHGHSNYAEPLVHGKGTGFMGDPEKGHKLVRVLKGIGLVLAFFLTSQIFFDQNYGIENSSPNVVYADADKVFGNGPAIEDPKAVKVDYPAQVTWAWDLKGQSGSQYDNGDQSVPTIGNLGDLDGKNYVGTIVEVHARVAEHDSFSGYDDLITLPNGKSYWVNEVVIKKLATFGNGPAVEDPNATKVDYPAQVTWAWDLKGQSGSQYDNGDQSVATIGNLGNLDGKNYVNTIVQVNARVKEHDVFSGYDDLITLPNGKSYWVNELVIKKLATVGNGPAFEDPTATKVNYQVKITGDWFLKGQSGSQYDNGDMSVPTIAMLSDLDGKNYVGTMAQVSERVKENLPFGGGYDSLITLSNGKSYWVNDTALEKVTPSDQYKVLSVTKYAADTSDITSDRDFRADGSRFYTIKPTTDSYPLYADTFGSSNVVGQSSDLVGTYYLASEEEKVQAPDGTQTTAVHISNDNKTWYWVDKRALSTGSDGYKTAYEGMIGDGPNGAIKYWVSPDDPLASEIKAAADKWNAKIPNLFVESDSPTDVNLNFEEKNLQNDGVWASTYFKIYQNNVTKAYSFGNEATVALNTGGSSSLLVNKEKDDQGTVNIIEHELGHVLGLGHSGADGASWSFYTSPTNLMYTTTDGTSNDYNSLPDTMVNVIKFIRSLGWTYVGQPNAGEASSSANLTVKWVGIP</sequence>
<keyword evidence="1" id="KW-0645">Protease</keyword>
<dbReference type="EMBL" id="CP132485">
    <property type="protein sequence ID" value="WLV83135.1"/>
    <property type="molecule type" value="Genomic_DNA"/>
</dbReference>
<organism evidence="6 7">
    <name type="scientific">Lacticaseibacillus zeae subsp. silagei</name>
    <dbReference type="NCBI Taxonomy" id="3068307"/>
    <lineage>
        <taxon>Bacteria</taxon>
        <taxon>Bacillati</taxon>
        <taxon>Bacillota</taxon>
        <taxon>Bacilli</taxon>
        <taxon>Lactobacillales</taxon>
        <taxon>Lactobacillaceae</taxon>
        <taxon>Lacticaseibacillus</taxon>
    </lineage>
</organism>
<keyword evidence="7" id="KW-1185">Reference proteome</keyword>
<dbReference type="Proteomes" id="UP001229832">
    <property type="component" value="Chromosome"/>
</dbReference>
<name>A0ABD7Z7Y9_LACZE</name>
<accession>A0ABD7Z7Y9</accession>
<dbReference type="Pfam" id="PF00413">
    <property type="entry name" value="Peptidase_M10"/>
    <property type="match status" value="1"/>
</dbReference>
<dbReference type="AlphaFoldDB" id="A0ABD7Z7Y9"/>
<gene>
    <name evidence="6" type="ORF">LACZS2_002344</name>
</gene>
<dbReference type="GeneID" id="93270024"/>
<dbReference type="InterPro" id="IPR024079">
    <property type="entry name" value="MetalloPept_cat_dom_sf"/>
</dbReference>
<dbReference type="GO" id="GO:0046872">
    <property type="term" value="F:metal ion binding"/>
    <property type="evidence" value="ECO:0007669"/>
    <property type="project" value="UniProtKB-KW"/>
</dbReference>
<keyword evidence="2" id="KW-0479">Metal-binding</keyword>
<evidence type="ECO:0000313" key="7">
    <source>
        <dbReference type="Proteomes" id="UP001229832"/>
    </source>
</evidence>
<evidence type="ECO:0000256" key="2">
    <source>
        <dbReference type="ARBA" id="ARBA00022723"/>
    </source>
</evidence>
<dbReference type="InterPro" id="IPR001818">
    <property type="entry name" value="Pept_M10_metallopeptidase"/>
</dbReference>
<dbReference type="InterPro" id="IPR006026">
    <property type="entry name" value="Peptidase_Metallo"/>
</dbReference>
<dbReference type="RefSeq" id="WP_093997882.1">
    <property type="nucleotide sequence ID" value="NZ_CP132484.1"/>
</dbReference>
<dbReference type="GO" id="GO:0008233">
    <property type="term" value="F:peptidase activity"/>
    <property type="evidence" value="ECO:0007669"/>
    <property type="project" value="UniProtKB-KW"/>
</dbReference>
<keyword evidence="3" id="KW-0378">Hydrolase</keyword>
<protein>
    <submittedName>
        <fullName evidence="6">GW dipeptide domain-containing protein</fullName>
    </submittedName>
</protein>